<comment type="caution">
    <text evidence="1">The sequence shown here is derived from an EMBL/GenBank/DDBJ whole genome shotgun (WGS) entry which is preliminary data.</text>
</comment>
<gene>
    <name evidence="1" type="ORF">L6452_36881</name>
</gene>
<reference evidence="1 2" key="2">
    <citation type="journal article" date="2022" name="Mol. Ecol. Resour.">
        <title>The genomes of chicory, endive, great burdock and yacon provide insights into Asteraceae paleo-polyploidization history and plant inulin production.</title>
        <authorList>
            <person name="Fan W."/>
            <person name="Wang S."/>
            <person name="Wang H."/>
            <person name="Wang A."/>
            <person name="Jiang F."/>
            <person name="Liu H."/>
            <person name="Zhao H."/>
            <person name="Xu D."/>
            <person name="Zhang Y."/>
        </authorList>
    </citation>
    <scope>NUCLEOTIDE SEQUENCE [LARGE SCALE GENOMIC DNA]</scope>
    <source>
        <strain evidence="2">cv. Niubang</strain>
    </source>
</reference>
<accession>A0ACB8Y1Y6</accession>
<reference evidence="2" key="1">
    <citation type="journal article" date="2022" name="Mol. Ecol. Resour.">
        <title>The genomes of chicory, endive, great burdock and yacon provide insights into Asteraceae palaeo-polyploidization history and plant inulin production.</title>
        <authorList>
            <person name="Fan W."/>
            <person name="Wang S."/>
            <person name="Wang H."/>
            <person name="Wang A."/>
            <person name="Jiang F."/>
            <person name="Liu H."/>
            <person name="Zhao H."/>
            <person name="Xu D."/>
            <person name="Zhang Y."/>
        </authorList>
    </citation>
    <scope>NUCLEOTIDE SEQUENCE [LARGE SCALE GENOMIC DNA]</scope>
    <source>
        <strain evidence="2">cv. Niubang</strain>
    </source>
</reference>
<dbReference type="Proteomes" id="UP001055879">
    <property type="component" value="Linkage Group LG14"/>
</dbReference>
<name>A0ACB8Y1Y6_ARCLA</name>
<keyword evidence="2" id="KW-1185">Reference proteome</keyword>
<evidence type="ECO:0000313" key="2">
    <source>
        <dbReference type="Proteomes" id="UP001055879"/>
    </source>
</evidence>
<dbReference type="EMBL" id="CM042060">
    <property type="protein sequence ID" value="KAI3677615.1"/>
    <property type="molecule type" value="Genomic_DNA"/>
</dbReference>
<organism evidence="1 2">
    <name type="scientific">Arctium lappa</name>
    <name type="common">Greater burdock</name>
    <name type="synonym">Lappa major</name>
    <dbReference type="NCBI Taxonomy" id="4217"/>
    <lineage>
        <taxon>Eukaryota</taxon>
        <taxon>Viridiplantae</taxon>
        <taxon>Streptophyta</taxon>
        <taxon>Embryophyta</taxon>
        <taxon>Tracheophyta</taxon>
        <taxon>Spermatophyta</taxon>
        <taxon>Magnoliopsida</taxon>
        <taxon>eudicotyledons</taxon>
        <taxon>Gunneridae</taxon>
        <taxon>Pentapetalae</taxon>
        <taxon>asterids</taxon>
        <taxon>campanulids</taxon>
        <taxon>Asterales</taxon>
        <taxon>Asteraceae</taxon>
        <taxon>Carduoideae</taxon>
        <taxon>Cardueae</taxon>
        <taxon>Arctiinae</taxon>
        <taxon>Arctium</taxon>
    </lineage>
</organism>
<sequence length="75" mass="8464">MRNWFLILAIGFGVFGNWVCTYEFNEAEFHSNTTEVLSFLEEYSTVVAASNPERKLQPKGVLAIGGKRQVMTTSM</sequence>
<evidence type="ECO:0000313" key="1">
    <source>
        <dbReference type="EMBL" id="KAI3677615.1"/>
    </source>
</evidence>
<proteinExistence type="predicted"/>
<protein>
    <submittedName>
        <fullName evidence="1">Uncharacterized protein</fullName>
    </submittedName>
</protein>